<dbReference type="Gene3D" id="1.10.101.10">
    <property type="entry name" value="PGBD-like superfamily/PGBD"/>
    <property type="match status" value="1"/>
</dbReference>
<dbReference type="AlphaFoldDB" id="A0A3B0XW70"/>
<name>A0A3B0XW70_9ZZZZ</name>
<dbReference type="SUPFAM" id="SSF47090">
    <property type="entry name" value="PGBD-like"/>
    <property type="match status" value="1"/>
</dbReference>
<evidence type="ECO:0000313" key="2">
    <source>
        <dbReference type="EMBL" id="VAW60446.1"/>
    </source>
</evidence>
<dbReference type="InterPro" id="IPR036366">
    <property type="entry name" value="PGBDSf"/>
</dbReference>
<dbReference type="Pfam" id="PF01471">
    <property type="entry name" value="PG_binding_1"/>
    <property type="match status" value="1"/>
</dbReference>
<gene>
    <name evidence="2" type="ORF">MNBD_GAMMA11-3411</name>
</gene>
<dbReference type="InterPro" id="IPR036365">
    <property type="entry name" value="PGBD-like_sf"/>
</dbReference>
<proteinExistence type="predicted"/>
<dbReference type="InterPro" id="IPR002477">
    <property type="entry name" value="Peptidoglycan-bd-like"/>
</dbReference>
<dbReference type="EMBL" id="UOFG01000124">
    <property type="protein sequence ID" value="VAW60446.1"/>
    <property type="molecule type" value="Genomic_DNA"/>
</dbReference>
<sequence length="340" mass="38880">MVAVSNSFKKYWNDNTLTLYYKSKSDFSLDENGSKKYNKKTTAKDNYVTDLQSDLKTLGYLTGKADGYYGSGTSRAIIRFQRHAKRLYRMKKDGTTNDVKTVSYTGAETGACDKNTATEIRNWITKSWGLPLGRFKLVKVGGARLRSDAAHKWAAAITSIKAKGGVVITNNYGDSLRPTGFRKLTGGNSLYSFHYTGRAVDLNQDLAGGTKQRYYVVKETSGTVYWRIYCKTAKQDGTQGIKITKKKKIKYYSFWKKKEFDMPDAYYIDITAILQQFDFIRIKAHSNWKTNYKATEWWHYHFKKNIQPTFLDEMELIGISEATLRAKGWNTIAQLDHKPG</sequence>
<organism evidence="2">
    <name type="scientific">hydrothermal vent metagenome</name>
    <dbReference type="NCBI Taxonomy" id="652676"/>
    <lineage>
        <taxon>unclassified sequences</taxon>
        <taxon>metagenomes</taxon>
        <taxon>ecological metagenomes</taxon>
    </lineage>
</organism>
<protein>
    <recommendedName>
        <fullName evidence="1">Peptidoglycan binding-like domain-containing protein</fullName>
    </recommendedName>
</protein>
<reference evidence="2" key="1">
    <citation type="submission" date="2018-06" db="EMBL/GenBank/DDBJ databases">
        <authorList>
            <person name="Zhirakovskaya E."/>
        </authorList>
    </citation>
    <scope>NUCLEOTIDE SEQUENCE</scope>
</reference>
<evidence type="ECO:0000259" key="1">
    <source>
        <dbReference type="Pfam" id="PF01471"/>
    </source>
</evidence>
<feature type="domain" description="Peptidoglycan binding-like" evidence="1">
    <location>
        <begin position="46"/>
        <end position="84"/>
    </location>
</feature>
<accession>A0A3B0XW70</accession>